<evidence type="ECO:0000313" key="3">
    <source>
        <dbReference type="Proteomes" id="UP000028990"/>
    </source>
</evidence>
<name>A0A091D2I5_FUKDA</name>
<accession>A0A091D2I5</accession>
<keyword evidence="3" id="KW-1185">Reference proteome</keyword>
<evidence type="ECO:0000313" key="2">
    <source>
        <dbReference type="EMBL" id="KFO26314.1"/>
    </source>
</evidence>
<feature type="region of interest" description="Disordered" evidence="1">
    <location>
        <begin position="94"/>
        <end position="144"/>
    </location>
</feature>
<dbReference type="EMBL" id="KN123207">
    <property type="protein sequence ID" value="KFO26314.1"/>
    <property type="molecule type" value="Genomic_DNA"/>
</dbReference>
<proteinExistence type="predicted"/>
<dbReference type="AlphaFoldDB" id="A0A091D2I5"/>
<protein>
    <submittedName>
        <fullName evidence="2">Uncharacterized protein</fullName>
    </submittedName>
</protein>
<dbReference type="Proteomes" id="UP000028990">
    <property type="component" value="Unassembled WGS sequence"/>
</dbReference>
<sequence length="144" mass="15463">MQESSGDTQVEAVAPEVRLEEGQLQARADPGATSGSRILPLEHGVGLSGRRRTCHFIGGDGLHDAVELSGMKDDLSWEILLHKWGETVLLLQPSQGGRPACPQLEAQAGKDKKTSGRRRCNPPSVEGALCQPSWPETPHPELGL</sequence>
<gene>
    <name evidence="2" type="ORF">H920_12293</name>
</gene>
<reference evidence="2 3" key="1">
    <citation type="submission" date="2013-11" db="EMBL/GenBank/DDBJ databases">
        <title>The Damaraland mole rat (Fukomys damarensis) genome and evolution of African mole rats.</title>
        <authorList>
            <person name="Gladyshev V.N."/>
            <person name="Fang X."/>
        </authorList>
    </citation>
    <scope>NUCLEOTIDE SEQUENCE [LARGE SCALE GENOMIC DNA]</scope>
    <source>
        <tissue evidence="2">Liver</tissue>
    </source>
</reference>
<evidence type="ECO:0000256" key="1">
    <source>
        <dbReference type="SAM" id="MobiDB-lite"/>
    </source>
</evidence>
<organism evidence="2 3">
    <name type="scientific">Fukomys damarensis</name>
    <name type="common">Damaraland mole rat</name>
    <name type="synonym">Cryptomys damarensis</name>
    <dbReference type="NCBI Taxonomy" id="885580"/>
    <lineage>
        <taxon>Eukaryota</taxon>
        <taxon>Metazoa</taxon>
        <taxon>Chordata</taxon>
        <taxon>Craniata</taxon>
        <taxon>Vertebrata</taxon>
        <taxon>Euteleostomi</taxon>
        <taxon>Mammalia</taxon>
        <taxon>Eutheria</taxon>
        <taxon>Euarchontoglires</taxon>
        <taxon>Glires</taxon>
        <taxon>Rodentia</taxon>
        <taxon>Hystricomorpha</taxon>
        <taxon>Bathyergidae</taxon>
        <taxon>Fukomys</taxon>
    </lineage>
</organism>